<dbReference type="Gene3D" id="3.40.50.150">
    <property type="entry name" value="Vaccinia Virus protein VP39"/>
    <property type="match status" value="1"/>
</dbReference>
<dbReference type="SUPFAM" id="SSF53335">
    <property type="entry name" value="S-adenosyl-L-methionine-dependent methyltransferases"/>
    <property type="match status" value="1"/>
</dbReference>
<keyword evidence="3" id="KW-0808">Transferase</keyword>
<dbReference type="GO" id="GO:0008170">
    <property type="term" value="F:N-methyltransferase activity"/>
    <property type="evidence" value="ECO:0007669"/>
    <property type="project" value="InterPro"/>
</dbReference>
<evidence type="ECO:0000313" key="6">
    <source>
        <dbReference type="Proteomes" id="UP000230434"/>
    </source>
</evidence>
<evidence type="ECO:0000256" key="1">
    <source>
        <dbReference type="ARBA" id="ARBA00006594"/>
    </source>
</evidence>
<organism evidence="5 6">
    <name type="scientific">Candidatus Portnoybacteria bacterium CG_4_9_14_3_um_filter_40_10</name>
    <dbReference type="NCBI Taxonomy" id="1974804"/>
    <lineage>
        <taxon>Bacteria</taxon>
        <taxon>Candidatus Portnoyibacteriota</taxon>
    </lineage>
</organism>
<feature type="domain" description="DNA methylase N-4/N-6" evidence="4">
    <location>
        <begin position="95"/>
        <end position="401"/>
    </location>
</feature>
<comment type="caution">
    <text evidence="5">The sequence shown here is derived from an EMBL/GenBank/DDBJ whole genome shotgun (WGS) entry which is preliminary data.</text>
</comment>
<reference evidence="6" key="1">
    <citation type="submission" date="2017-09" db="EMBL/GenBank/DDBJ databases">
        <title>Depth-based differentiation of microbial function through sediment-hosted aquifers and enrichment of novel symbionts in the deep terrestrial subsurface.</title>
        <authorList>
            <person name="Probst A.J."/>
            <person name="Ladd B."/>
            <person name="Jarett J.K."/>
            <person name="Geller-Mcgrath D.E."/>
            <person name="Sieber C.M.K."/>
            <person name="Emerson J.B."/>
            <person name="Anantharaman K."/>
            <person name="Thomas B.C."/>
            <person name="Malmstrom R."/>
            <person name="Stieglmeier M."/>
            <person name="Klingl A."/>
            <person name="Woyke T."/>
            <person name="Ryan C.M."/>
            <person name="Banfield J.F."/>
        </authorList>
    </citation>
    <scope>NUCLEOTIDE SEQUENCE [LARGE SCALE GENOMIC DNA]</scope>
</reference>
<protein>
    <submittedName>
        <fullName evidence="5">Restriction endonuclease subunit M</fullName>
    </submittedName>
</protein>
<dbReference type="GO" id="GO:0003677">
    <property type="term" value="F:DNA binding"/>
    <property type="evidence" value="ECO:0007669"/>
    <property type="project" value="InterPro"/>
</dbReference>
<dbReference type="InterPro" id="IPR002052">
    <property type="entry name" value="DNA_methylase_N6_adenine_CS"/>
</dbReference>
<evidence type="ECO:0000259" key="4">
    <source>
        <dbReference type="Pfam" id="PF01555"/>
    </source>
</evidence>
<feature type="non-terminal residue" evidence="5">
    <location>
        <position position="576"/>
    </location>
</feature>
<dbReference type="InterPro" id="IPR001091">
    <property type="entry name" value="RM_Methyltransferase"/>
</dbReference>
<dbReference type="Pfam" id="PF01555">
    <property type="entry name" value="N6_N4_Mtase"/>
    <property type="match status" value="1"/>
</dbReference>
<dbReference type="GO" id="GO:0004519">
    <property type="term" value="F:endonuclease activity"/>
    <property type="evidence" value="ECO:0007669"/>
    <property type="project" value="UniProtKB-KW"/>
</dbReference>
<dbReference type="GO" id="GO:0005737">
    <property type="term" value="C:cytoplasm"/>
    <property type="evidence" value="ECO:0007669"/>
    <property type="project" value="TreeGrafter"/>
</dbReference>
<keyword evidence="5" id="KW-0540">Nuclease</keyword>
<dbReference type="InterPro" id="IPR029063">
    <property type="entry name" value="SAM-dependent_MTases_sf"/>
</dbReference>
<evidence type="ECO:0000256" key="3">
    <source>
        <dbReference type="ARBA" id="ARBA00022679"/>
    </source>
</evidence>
<dbReference type="AlphaFoldDB" id="A0A2M7YPE4"/>
<gene>
    <name evidence="5" type="ORF">CO159_00865</name>
</gene>
<dbReference type="GO" id="GO:0032259">
    <property type="term" value="P:methylation"/>
    <property type="evidence" value="ECO:0007669"/>
    <property type="project" value="UniProtKB-KW"/>
</dbReference>
<keyword evidence="2" id="KW-0489">Methyltransferase</keyword>
<comment type="similarity">
    <text evidence="1">Belongs to the N(4)/N(6)-methyltransferase family.</text>
</comment>
<keyword evidence="5" id="KW-0378">Hydrolase</keyword>
<proteinExistence type="inferred from homology"/>
<sequence length="576" mass="66930">MPKKKQSKTKESRIKIEPPKGRPMLYWVGKKPLEYVKGFPAKLKPHEVFDPLNTGLRHEPPIFKNLEKDWQNLLFHGDNKEVLATLLENGFRGKVDLIYIDPPFMSGADYIRKVELRGIKQTQTMVDDASLLQQTMYFDIWKNDAYLQFMYERLILLRELLSNDGVFYLHCDDNAEHHLRMLMDEVFGPENFLNWIAYRTDVSRGRKKESKFFGNNLNMLFIYTKDKQEANKRFNPVAEENEIKDPLAEGYLEDKGRFFSTSDPGTYTEESLYHLAEEGRLFITKGGKFKIDKKKRRVIIKGGSPRVKYYLIRKGNKFFKERIIDNVWEDLLGIANQPGEATGFATQKVEGLLERVIRSSSKENDLVLDCFIGSGTTAVAAQNHGRRWIGCDINKGAIQTTSKRLQKIILDQIKEKKDVPSYSFGIYQVNDYDLKLLRTEAIELAIEHIGIERRKTDSFFDGTLGKELVKIIDFNHPLTLLDLQLLEDEIKKRPDEERNIVLVCLGKELVADPWIEEWNKKHPVNKVRVIELRTDKKYGKFLLHQPAMVKVKIERKGNKAIIDVLDFNSPTIIERL</sequence>
<dbReference type="PANTHER" id="PTHR13370:SF24">
    <property type="entry name" value="TYPE III RESTRICTION-MODIFICATION ENZYME STYLTI MOD SUBUNIT"/>
    <property type="match status" value="1"/>
</dbReference>
<evidence type="ECO:0000256" key="2">
    <source>
        <dbReference type="ARBA" id="ARBA00022603"/>
    </source>
</evidence>
<accession>A0A2M7YPE4</accession>
<evidence type="ECO:0000313" key="5">
    <source>
        <dbReference type="EMBL" id="PJA64853.1"/>
    </source>
</evidence>
<keyword evidence="5" id="KW-0255">Endonuclease</keyword>
<dbReference type="PRINTS" id="PR00508">
    <property type="entry name" value="S21N4MTFRASE"/>
</dbReference>
<dbReference type="PROSITE" id="PS00092">
    <property type="entry name" value="N6_MTASE"/>
    <property type="match status" value="1"/>
</dbReference>
<name>A0A2M7YPE4_9BACT</name>
<dbReference type="EMBL" id="PFWF01000018">
    <property type="protein sequence ID" value="PJA64853.1"/>
    <property type="molecule type" value="Genomic_DNA"/>
</dbReference>
<dbReference type="Proteomes" id="UP000230434">
    <property type="component" value="Unassembled WGS sequence"/>
</dbReference>
<dbReference type="InterPro" id="IPR002941">
    <property type="entry name" value="DNA_methylase_N4/N6"/>
</dbReference>
<dbReference type="PANTHER" id="PTHR13370">
    <property type="entry name" value="RNA METHYLASE-RELATED"/>
    <property type="match status" value="1"/>
</dbReference>